<dbReference type="PANTHER" id="PTHR11406:SF23">
    <property type="entry name" value="PHOSPHOGLYCERATE KINASE 1, CHLOROPLASTIC-RELATED"/>
    <property type="match status" value="1"/>
</dbReference>
<accession>A0A2M7WV84</accession>
<evidence type="ECO:0000313" key="9">
    <source>
        <dbReference type="EMBL" id="PJA34258.1"/>
    </source>
</evidence>
<dbReference type="GO" id="GO:0004618">
    <property type="term" value="F:phosphoglycerate kinase activity"/>
    <property type="evidence" value="ECO:0007669"/>
    <property type="project" value="UniProtKB-EC"/>
</dbReference>
<dbReference type="PRINTS" id="PR00477">
    <property type="entry name" value="PHGLYCKINASE"/>
</dbReference>
<dbReference type="SUPFAM" id="SSF53748">
    <property type="entry name" value="Phosphoglycerate kinase"/>
    <property type="match status" value="1"/>
</dbReference>
<evidence type="ECO:0000256" key="2">
    <source>
        <dbReference type="ARBA" id="ARBA00013061"/>
    </source>
</evidence>
<keyword evidence="5 8" id="KW-0418">Kinase</keyword>
<reference evidence="10" key="1">
    <citation type="submission" date="2017-09" db="EMBL/GenBank/DDBJ databases">
        <title>Depth-based differentiation of microbial function through sediment-hosted aquifers and enrichment of novel symbionts in the deep terrestrial subsurface.</title>
        <authorList>
            <person name="Probst A.J."/>
            <person name="Ladd B."/>
            <person name="Jarett J.K."/>
            <person name="Geller-Mcgrath D.E."/>
            <person name="Sieber C.M.K."/>
            <person name="Emerson J.B."/>
            <person name="Anantharaman K."/>
            <person name="Thomas B.C."/>
            <person name="Malmstrom R."/>
            <person name="Stieglmeier M."/>
            <person name="Klingl A."/>
            <person name="Woyke T."/>
            <person name="Ryan C.M."/>
            <person name="Banfield J.F."/>
        </authorList>
    </citation>
    <scope>NUCLEOTIDE SEQUENCE [LARGE SCALE GENOMIC DNA]</scope>
</reference>
<comment type="caution">
    <text evidence="9">The sequence shown here is derived from an EMBL/GenBank/DDBJ whole genome shotgun (WGS) entry which is preliminary data.</text>
</comment>
<dbReference type="InterPro" id="IPR001576">
    <property type="entry name" value="Phosphoglycerate_kinase"/>
</dbReference>
<evidence type="ECO:0000256" key="5">
    <source>
        <dbReference type="ARBA" id="ARBA00022777"/>
    </source>
</evidence>
<evidence type="ECO:0000313" key="10">
    <source>
        <dbReference type="Proteomes" id="UP000231487"/>
    </source>
</evidence>
<dbReference type="InterPro" id="IPR036043">
    <property type="entry name" value="Phosphoglycerate_kinase_sf"/>
</dbReference>
<dbReference type="AlphaFoldDB" id="A0A2M7WV84"/>
<feature type="binding site" evidence="7">
    <location>
        <position position="189"/>
    </location>
    <ligand>
        <name>ATP</name>
        <dbReference type="ChEBI" id="CHEBI:30616"/>
    </ligand>
</feature>
<evidence type="ECO:0000256" key="4">
    <source>
        <dbReference type="ARBA" id="ARBA00022741"/>
    </source>
</evidence>
<evidence type="ECO:0000256" key="6">
    <source>
        <dbReference type="ARBA" id="ARBA00022840"/>
    </source>
</evidence>
<proteinExistence type="inferred from homology"/>
<keyword evidence="3 8" id="KW-0808">Transferase</keyword>
<keyword evidence="6 7" id="KW-0067">ATP-binding</keyword>
<evidence type="ECO:0000256" key="1">
    <source>
        <dbReference type="ARBA" id="ARBA00000642"/>
    </source>
</evidence>
<feature type="binding site" evidence="7">
    <location>
        <position position="300"/>
    </location>
    <ligand>
        <name>ATP</name>
        <dbReference type="ChEBI" id="CHEBI:30616"/>
    </ligand>
</feature>
<comment type="similarity">
    <text evidence="8">Belongs to the phosphoglycerate kinase family.</text>
</comment>
<dbReference type="Proteomes" id="UP000231487">
    <property type="component" value="Unassembled WGS sequence"/>
</dbReference>
<evidence type="ECO:0000256" key="8">
    <source>
        <dbReference type="RuleBase" id="RU000532"/>
    </source>
</evidence>
<gene>
    <name evidence="9" type="primary">pgk</name>
    <name evidence="9" type="ORF">CO184_00375</name>
</gene>
<dbReference type="InterPro" id="IPR015824">
    <property type="entry name" value="Phosphoglycerate_kinase_N"/>
</dbReference>
<dbReference type="GO" id="GO:0006096">
    <property type="term" value="P:glycolytic process"/>
    <property type="evidence" value="ECO:0007669"/>
    <property type="project" value="InterPro"/>
</dbReference>
<dbReference type="GO" id="GO:0043531">
    <property type="term" value="F:ADP binding"/>
    <property type="evidence" value="ECO:0007669"/>
    <property type="project" value="TreeGrafter"/>
</dbReference>
<sequence>MKSARDIGNIKGKFVFVRADFNVPLVDGFIGNDFRIRKTLPTIDFLLGKGAKLVIGSHIGEEKTSLRPVCEYLESKYSVSFVENYYPSAPEVLKNSKSDIFLLENLRKYSEEKSNDEKFSKHIASFADFYVNEAFPASHRSHASIIGIPRYIPSFAGFVFEEEIENLSKAFHPDHPFLFILGGAKFETKMPLVKKFFSLADEVFIGGALANDFFRAKGLDTGSSLLSEEKLPMEDFLNKKLILPIDLVVKNGEMVSIKQSEDVRDGDVIADVGVKSIENLNSNISKSKFILWNGPLGNYENGFKKATFSLAKKIAKSSAKSIVGGGDTVASIASLGIEREFTFVSTGGGAMLDFLANETLPGIEALNNGK</sequence>
<organism evidence="9 10">
    <name type="scientific">Candidatus Zambryskibacteria bacterium CG_4_9_14_3_um_filter_40_16</name>
    <dbReference type="NCBI Taxonomy" id="1975111"/>
    <lineage>
        <taxon>Bacteria</taxon>
        <taxon>Candidatus Zambryskiibacteriota</taxon>
    </lineage>
</organism>
<dbReference type="EC" id="2.7.2.3" evidence="2 8"/>
<dbReference type="GO" id="GO:0005524">
    <property type="term" value="F:ATP binding"/>
    <property type="evidence" value="ECO:0007669"/>
    <property type="project" value="UniProtKB-KW"/>
</dbReference>
<dbReference type="GO" id="GO:0006094">
    <property type="term" value="P:gluconeogenesis"/>
    <property type="evidence" value="ECO:0007669"/>
    <property type="project" value="TreeGrafter"/>
</dbReference>
<name>A0A2M7WV84_9BACT</name>
<dbReference type="Pfam" id="PF00162">
    <property type="entry name" value="PGK"/>
    <property type="match status" value="1"/>
</dbReference>
<dbReference type="PIRSF" id="PIRSF000724">
    <property type="entry name" value="Pgk"/>
    <property type="match status" value="1"/>
</dbReference>
<evidence type="ECO:0000256" key="3">
    <source>
        <dbReference type="ARBA" id="ARBA00022679"/>
    </source>
</evidence>
<dbReference type="PANTHER" id="PTHR11406">
    <property type="entry name" value="PHOSPHOGLYCERATE KINASE"/>
    <property type="match status" value="1"/>
</dbReference>
<keyword evidence="4" id="KW-0547">Nucleotide-binding</keyword>
<evidence type="ECO:0000256" key="7">
    <source>
        <dbReference type="PIRSR" id="PIRSR000724-2"/>
    </source>
</evidence>
<dbReference type="EMBL" id="PFXE01000007">
    <property type="protein sequence ID" value="PJA34258.1"/>
    <property type="molecule type" value="Genomic_DNA"/>
</dbReference>
<protein>
    <recommendedName>
        <fullName evidence="2 8">Phosphoglycerate kinase</fullName>
        <ecNumber evidence="2 8">2.7.2.3</ecNumber>
    </recommendedName>
</protein>
<comment type="catalytic activity">
    <reaction evidence="1 8">
        <text>(2R)-3-phosphoglycerate + ATP = (2R)-3-phospho-glyceroyl phosphate + ADP</text>
        <dbReference type="Rhea" id="RHEA:14801"/>
        <dbReference type="ChEBI" id="CHEBI:30616"/>
        <dbReference type="ChEBI" id="CHEBI:57604"/>
        <dbReference type="ChEBI" id="CHEBI:58272"/>
        <dbReference type="ChEBI" id="CHEBI:456216"/>
        <dbReference type="EC" id="2.7.2.3"/>
    </reaction>
</comment>
<dbReference type="Gene3D" id="3.40.50.1260">
    <property type="entry name" value="Phosphoglycerate kinase, N-terminal domain"/>
    <property type="match status" value="2"/>
</dbReference>
<feature type="binding site" evidence="7">
    <location>
        <begin position="325"/>
        <end position="328"/>
    </location>
    <ligand>
        <name>ATP</name>
        <dbReference type="ChEBI" id="CHEBI:30616"/>
    </ligand>
</feature>
<dbReference type="GO" id="GO:0005829">
    <property type="term" value="C:cytosol"/>
    <property type="evidence" value="ECO:0007669"/>
    <property type="project" value="TreeGrafter"/>
</dbReference>